<keyword evidence="1" id="KW-0472">Membrane</keyword>
<dbReference type="NCBIfam" id="NF040662">
    <property type="entry name" value="attach_TipJ_rel"/>
    <property type="match status" value="1"/>
</dbReference>
<dbReference type="EMBL" id="JAODYH010000008">
    <property type="protein sequence ID" value="MCT9812409.1"/>
    <property type="molecule type" value="Genomic_DNA"/>
</dbReference>
<sequence>MLTILNDPTGTLGLHRYAWDFSKSLQDNIAQHLESGVDCKVLVNGLEIDPLTEPRMDALPSIADFVTVVRCPGVAIPAAAMYWLAAAAVAAAVIVIATMPKPPDVSGAGKDSPNNSLTAQTNRARAYQAIPDVYGYRRVWPDLIQPSTVEYIDNIKYVTEWLCISRGIGDITSVNYAETPIGDIDGASYEVFAPAASGGYPEFSTTTLADVLETFASDEVNGQELGYSVPYPAIVMVGSFAAVTGETTFTITLPDGPLLDQLKGLAPGGTALVKFEYSDISHEAVLFNQICTVQSYAVAAGNATFTFGSTEWLEGDAEPGISFTITPNGATQTANGPYTLPVDGDRIRWNAVFLRGLKGAVAIRAEWWKIDGAGAEIPGTRQSQNDTYSADTYDQRFYTTQVTPSAGHGRYRVQFTRLTAQIGEGGSDVAKLEELYAVRHYGAKVLPGVTVIRVTTKATAEATGFSDRKFNLRWHRHVRTLTTDTLGASRNFARAMAHIWTIAGSDIAQLDVEKLAAINAEFGEASDLLRFDASLDDADMSLGERMQLAADSARCVLWRDGQKWTVTRDQARAYPELQLDYRNLASTGDSAISYAAHLPASNDGVELEYVDEASQSKKSYIRLDIASGAVIGGQSANPKKIKLSACATAAQAVNRAQLEARRLLYQRVSVSDTALSDGGSLGLGSLVRWIDPNDFAGDDGLQAGEVMSIDGNLIATSEPVDWKGETEGRILFTGANGAHLGAPVQCYPAGSGIQLASVPAGIYIASADRQLGSRYAFAVGLTSAEVESAGLYTVTSIKPESSGKVSLALAAYDSRIYGADA</sequence>
<accession>A0ABT2PPL1</accession>
<keyword evidence="1" id="KW-0812">Transmembrane</keyword>
<proteinExistence type="predicted"/>
<protein>
    <submittedName>
        <fullName evidence="2">Phage tail protein</fullName>
    </submittedName>
</protein>
<comment type="caution">
    <text evidence="2">The sequence shown here is derived from an EMBL/GenBank/DDBJ whole genome shotgun (WGS) entry which is preliminary data.</text>
</comment>
<evidence type="ECO:0000313" key="3">
    <source>
        <dbReference type="Proteomes" id="UP001525968"/>
    </source>
</evidence>
<evidence type="ECO:0000313" key="2">
    <source>
        <dbReference type="EMBL" id="MCT9812409.1"/>
    </source>
</evidence>
<evidence type="ECO:0000256" key="1">
    <source>
        <dbReference type="SAM" id="Phobius"/>
    </source>
</evidence>
<feature type="transmembrane region" description="Helical" evidence="1">
    <location>
        <begin position="80"/>
        <end position="99"/>
    </location>
</feature>
<dbReference type="RefSeq" id="WP_261501656.1">
    <property type="nucleotide sequence ID" value="NZ_JAODYH010000008.1"/>
</dbReference>
<organism evidence="2 3">
    <name type="scientific">Acidovorax bellezanensis</name>
    <dbReference type="NCBI Taxonomy" id="2976702"/>
    <lineage>
        <taxon>Bacteria</taxon>
        <taxon>Pseudomonadati</taxon>
        <taxon>Pseudomonadota</taxon>
        <taxon>Betaproteobacteria</taxon>
        <taxon>Burkholderiales</taxon>
        <taxon>Comamonadaceae</taxon>
        <taxon>Acidovorax</taxon>
    </lineage>
</organism>
<keyword evidence="3" id="KW-1185">Reference proteome</keyword>
<gene>
    <name evidence="2" type="ORF">N0K08_17335</name>
</gene>
<dbReference type="Proteomes" id="UP001525968">
    <property type="component" value="Unassembled WGS sequence"/>
</dbReference>
<keyword evidence="1" id="KW-1133">Transmembrane helix</keyword>
<name>A0ABT2PPL1_9BURK</name>
<reference evidence="2 3" key="1">
    <citation type="submission" date="2022-09" db="EMBL/GenBank/DDBJ databases">
        <title>Draft genome of isolate Be4.</title>
        <authorList>
            <person name="Sanchez-Castro I."/>
            <person name="Martinez-Rodriguez P."/>
            <person name="Descostes M."/>
            <person name="Merroun M."/>
        </authorList>
    </citation>
    <scope>NUCLEOTIDE SEQUENCE [LARGE SCALE GENOMIC DNA]</scope>
    <source>
        <strain evidence="2 3">Be4</strain>
    </source>
</reference>